<sequence length="783" mass="87439">MKESRESLELDKILSAAAAYAVLEGGKERLASFEPTSDIGEARRLLDLTEEASLLLLTLGAGRVLYYPPQGDALERAEKGATLSCTELLSAAALLRSARACLHSVHSFADERIVRLKELTEYLIFDHALEEDITTKIVGENELQDHASDKLFAIRREIRLLNERIRARLQEYLAGGERKYLQDELITMRGDRYVLPVKVEYKRAVRGLIHDRSQSGQTVFIEPEEVLEMNNELRTLHLDEEQEIARILSELSHRVGALREALERDMDILAEVDSFYARAEYGHRLKCVRPVLNGKGAVHIVKGRHPLLDPKRAVPVSVSVGEDYRFLLISGANTGGKTVTLKMCGLFCLMAACGLFVPAAEGTSLPVFDHVFCDVGDSQSIEENLSTFSSHVVNLKYILEHAGEKSFVLIDEPGGGTDPEEGQALARAVLKTLLKRGTRGIVTTHYSALKEYAFSAEGAENGCMEFDSESLKPLFRLKIGMPGASNALFICSKLGLPEEVIQEARSHLSAGAQAFDHTVRAAEESRIKADAAREEAEAIRREWQEKLDSLEKEEAAFKKEREKFLLTSRAEARRVILSRTAEAEELVSEIEEIFKKEQLSEADLIRARTLRNQMERSLPAEEEEKVRLEPADIKTLKAGDKVFLQSLNAEGTVLSVNPGKGEAQVQSGFMQVRCKIKELFLARRKEEKKERVEVVKHLQERPVVPREVNLIGLSVSEALQELDDFLDSAVLNNFEEVRIVHGMGTGKLRTAVQSALRKDKRIKEFRLGKYGEGESGVTIAKLN</sequence>
<dbReference type="InterPro" id="IPR002625">
    <property type="entry name" value="Smr_dom"/>
</dbReference>
<evidence type="ECO:0000256" key="8">
    <source>
        <dbReference type="HAMAP-Rule" id="MF_00092"/>
    </source>
</evidence>
<reference evidence="11" key="1">
    <citation type="journal article" date="2021" name="PeerJ">
        <title>Extensive microbial diversity within the chicken gut microbiome revealed by metagenomics and culture.</title>
        <authorList>
            <person name="Gilroy R."/>
            <person name="Ravi A."/>
            <person name="Getino M."/>
            <person name="Pursley I."/>
            <person name="Horton D.L."/>
            <person name="Alikhan N.F."/>
            <person name="Baker D."/>
            <person name="Gharbi K."/>
            <person name="Hall N."/>
            <person name="Watson M."/>
            <person name="Adriaenssens E.M."/>
            <person name="Foster-Nyarko E."/>
            <person name="Jarju S."/>
            <person name="Secka A."/>
            <person name="Antonio M."/>
            <person name="Oren A."/>
            <person name="Chaudhuri R.R."/>
            <person name="La Ragione R."/>
            <person name="Hildebrand F."/>
            <person name="Pallen M.J."/>
        </authorList>
    </citation>
    <scope>NUCLEOTIDE SEQUENCE</scope>
    <source>
        <strain evidence="11">ChiW7-2402</strain>
    </source>
</reference>
<dbReference type="EC" id="3.6.4.-" evidence="8"/>
<dbReference type="InterPro" id="IPR007696">
    <property type="entry name" value="DNA_mismatch_repair_MutS_core"/>
</dbReference>
<dbReference type="GO" id="GO:0045910">
    <property type="term" value="P:negative regulation of DNA recombination"/>
    <property type="evidence" value="ECO:0007669"/>
    <property type="project" value="InterPro"/>
</dbReference>
<dbReference type="GO" id="GO:0016887">
    <property type="term" value="F:ATP hydrolysis activity"/>
    <property type="evidence" value="ECO:0007669"/>
    <property type="project" value="InterPro"/>
</dbReference>
<keyword evidence="1 8" id="KW-0540">Nuclease</keyword>
<keyword evidence="4 8" id="KW-0378">Hydrolase</keyword>
<dbReference type="GO" id="GO:0004519">
    <property type="term" value="F:endonuclease activity"/>
    <property type="evidence" value="ECO:0007669"/>
    <property type="project" value="UniProtKB-UniRule"/>
</dbReference>
<dbReference type="SMART" id="SM00534">
    <property type="entry name" value="MUTSac"/>
    <property type="match status" value="1"/>
</dbReference>
<dbReference type="Pfam" id="PF00488">
    <property type="entry name" value="MutS_V"/>
    <property type="match status" value="1"/>
</dbReference>
<gene>
    <name evidence="8" type="primary">mutS2</name>
    <name evidence="8" type="synonym">rqcU</name>
    <name evidence="11" type="ORF">H9964_08160</name>
</gene>
<evidence type="ECO:0000256" key="4">
    <source>
        <dbReference type="ARBA" id="ARBA00022801"/>
    </source>
</evidence>
<dbReference type="PANTHER" id="PTHR48466:SF2">
    <property type="entry name" value="OS10G0509000 PROTEIN"/>
    <property type="match status" value="1"/>
</dbReference>
<comment type="similarity">
    <text evidence="8">Belongs to the DNA mismatch repair MutS family. MutS2 subfamily.</text>
</comment>
<dbReference type="GO" id="GO:0019843">
    <property type="term" value="F:rRNA binding"/>
    <property type="evidence" value="ECO:0007669"/>
    <property type="project" value="UniProtKB-UniRule"/>
</dbReference>
<organism evidence="11 12">
    <name type="scientific">Candidatus Gallimonas intestinavium</name>
    <dbReference type="NCBI Taxonomy" id="2838603"/>
    <lineage>
        <taxon>Bacteria</taxon>
        <taxon>Bacillati</taxon>
        <taxon>Bacillota</taxon>
        <taxon>Clostridia</taxon>
        <taxon>Candidatus Gallimonas</taxon>
    </lineage>
</organism>
<dbReference type="GO" id="GO:0006298">
    <property type="term" value="P:mismatch repair"/>
    <property type="evidence" value="ECO:0007669"/>
    <property type="project" value="InterPro"/>
</dbReference>
<dbReference type="PIRSF" id="PIRSF005814">
    <property type="entry name" value="MutS_YshD"/>
    <property type="match status" value="1"/>
</dbReference>
<dbReference type="InterPro" id="IPR036187">
    <property type="entry name" value="DNA_mismatch_repair_MutS_sf"/>
</dbReference>
<reference evidence="11" key="2">
    <citation type="submission" date="2021-04" db="EMBL/GenBank/DDBJ databases">
        <authorList>
            <person name="Gilroy R."/>
        </authorList>
    </citation>
    <scope>NUCLEOTIDE SEQUENCE</scope>
    <source>
        <strain evidence="11">ChiW7-2402</strain>
    </source>
</reference>
<keyword evidence="2 8" id="KW-0699">rRNA-binding</keyword>
<dbReference type="InterPro" id="IPR027417">
    <property type="entry name" value="P-loop_NTPase"/>
</dbReference>
<feature type="binding site" evidence="8">
    <location>
        <begin position="331"/>
        <end position="338"/>
    </location>
    <ligand>
        <name>ATP</name>
        <dbReference type="ChEBI" id="CHEBI:30616"/>
    </ligand>
</feature>
<name>A0A9D2K1D6_9FIRM</name>
<proteinExistence type="inferred from homology"/>
<evidence type="ECO:0000313" key="12">
    <source>
        <dbReference type="Proteomes" id="UP000824102"/>
    </source>
</evidence>
<comment type="function">
    <text evidence="8">Endonuclease that is involved in the suppression of homologous recombination and thus may have a key role in the control of bacterial genetic diversity.</text>
</comment>
<dbReference type="Proteomes" id="UP000824102">
    <property type="component" value="Unassembled WGS sequence"/>
</dbReference>
<dbReference type="EMBL" id="DXBB01000123">
    <property type="protein sequence ID" value="HIZ73539.1"/>
    <property type="molecule type" value="Genomic_DNA"/>
</dbReference>
<dbReference type="EC" id="3.1.-.-" evidence="8"/>
<keyword evidence="3 8" id="KW-0547">Nucleotide-binding</keyword>
<dbReference type="InterPro" id="IPR036063">
    <property type="entry name" value="Smr_dom_sf"/>
</dbReference>
<evidence type="ECO:0000256" key="1">
    <source>
        <dbReference type="ARBA" id="ARBA00022722"/>
    </source>
</evidence>
<evidence type="ECO:0000256" key="9">
    <source>
        <dbReference type="SAM" id="Coils"/>
    </source>
</evidence>
<dbReference type="Pfam" id="PF20297">
    <property type="entry name" value="MSSS"/>
    <property type="match status" value="1"/>
</dbReference>
<evidence type="ECO:0000256" key="2">
    <source>
        <dbReference type="ARBA" id="ARBA00022730"/>
    </source>
</evidence>
<dbReference type="SUPFAM" id="SSF52540">
    <property type="entry name" value="P-loop containing nucleoside triphosphate hydrolases"/>
    <property type="match status" value="1"/>
</dbReference>
<dbReference type="InterPro" id="IPR046893">
    <property type="entry name" value="MSSS"/>
</dbReference>
<evidence type="ECO:0000256" key="3">
    <source>
        <dbReference type="ARBA" id="ARBA00022741"/>
    </source>
</evidence>
<dbReference type="SMART" id="SM00463">
    <property type="entry name" value="SMR"/>
    <property type="match status" value="1"/>
</dbReference>
<accession>A0A9D2K1D6</accession>
<evidence type="ECO:0000256" key="7">
    <source>
        <dbReference type="ARBA" id="ARBA00023125"/>
    </source>
</evidence>
<dbReference type="GO" id="GO:0072344">
    <property type="term" value="P:rescue of stalled ribosome"/>
    <property type="evidence" value="ECO:0007669"/>
    <property type="project" value="UniProtKB-UniRule"/>
</dbReference>
<comment type="function">
    <text evidence="8">Acts as a ribosome collision sensor, splitting the ribosome into its 2 subunits. Detects stalled/collided 70S ribosomes which it binds and splits by an ATP-hydrolysis driven conformational change. Acts upstream of the ribosome quality control system (RQC), a ribosome-associated complex that mediates the extraction of incompletely synthesized nascent chains from stalled ribosomes and their subsequent degradation. Probably generates substrates for RQC.</text>
</comment>
<comment type="subunit">
    <text evidence="8">Homodimer. Binds to stalled ribosomes, contacting rRNA.</text>
</comment>
<dbReference type="InterPro" id="IPR005747">
    <property type="entry name" value="MutS2"/>
</dbReference>
<dbReference type="Pfam" id="PF01713">
    <property type="entry name" value="Smr"/>
    <property type="match status" value="1"/>
</dbReference>
<comment type="caution">
    <text evidence="11">The sequence shown here is derived from an EMBL/GenBank/DDBJ whole genome shotgun (WGS) entry which is preliminary data.</text>
</comment>
<dbReference type="PANTHER" id="PTHR48466">
    <property type="entry name" value="OS10G0509000 PROTEIN-RELATED"/>
    <property type="match status" value="1"/>
</dbReference>
<keyword evidence="7 8" id="KW-0238">DNA-binding</keyword>
<dbReference type="PROSITE" id="PS50828">
    <property type="entry name" value="SMR"/>
    <property type="match status" value="1"/>
</dbReference>
<feature type="coiled-coil region" evidence="9">
    <location>
        <begin position="522"/>
        <end position="560"/>
    </location>
</feature>
<evidence type="ECO:0000256" key="5">
    <source>
        <dbReference type="ARBA" id="ARBA00022840"/>
    </source>
</evidence>
<dbReference type="Gene3D" id="3.30.1370.110">
    <property type="match status" value="1"/>
</dbReference>
<evidence type="ECO:0000259" key="10">
    <source>
        <dbReference type="PROSITE" id="PS50828"/>
    </source>
</evidence>
<evidence type="ECO:0000313" key="11">
    <source>
        <dbReference type="EMBL" id="HIZ73539.1"/>
    </source>
</evidence>
<evidence type="ECO:0000256" key="6">
    <source>
        <dbReference type="ARBA" id="ARBA00022884"/>
    </source>
</evidence>
<dbReference type="GO" id="GO:0043023">
    <property type="term" value="F:ribosomal large subunit binding"/>
    <property type="evidence" value="ECO:0007669"/>
    <property type="project" value="UniProtKB-UniRule"/>
</dbReference>
<dbReference type="GO" id="GO:0030983">
    <property type="term" value="F:mismatched DNA binding"/>
    <property type="evidence" value="ECO:0007669"/>
    <property type="project" value="InterPro"/>
</dbReference>
<protein>
    <recommendedName>
        <fullName evidence="8">Endonuclease MutS2</fullName>
        <ecNumber evidence="8">3.1.-.-</ecNumber>
    </recommendedName>
    <alternativeName>
        <fullName evidence="8">Ribosome-associated protein quality control-upstream factor</fullName>
        <shortName evidence="8">RQC-upstream factor</shortName>
        <shortName evidence="8">RqcU</shortName>
        <ecNumber evidence="8">3.6.4.-</ecNumber>
    </alternativeName>
</protein>
<dbReference type="NCBIfam" id="TIGR01069">
    <property type="entry name" value="mutS2"/>
    <property type="match status" value="1"/>
</dbReference>
<keyword evidence="6 8" id="KW-0694">RNA-binding</keyword>
<dbReference type="HAMAP" id="MF_00092">
    <property type="entry name" value="MutS2"/>
    <property type="match status" value="1"/>
</dbReference>
<dbReference type="Gene3D" id="3.40.50.300">
    <property type="entry name" value="P-loop containing nucleotide triphosphate hydrolases"/>
    <property type="match status" value="1"/>
</dbReference>
<dbReference type="SUPFAM" id="SSF160443">
    <property type="entry name" value="SMR domain-like"/>
    <property type="match status" value="1"/>
</dbReference>
<dbReference type="AlphaFoldDB" id="A0A9D2K1D6"/>
<keyword evidence="5 8" id="KW-0067">ATP-binding</keyword>
<keyword evidence="9" id="KW-0175">Coiled coil</keyword>
<keyword evidence="8 11" id="KW-0255">Endonuclease</keyword>
<dbReference type="SMART" id="SM00533">
    <property type="entry name" value="MUTSd"/>
    <property type="match status" value="1"/>
</dbReference>
<feature type="domain" description="Smr" evidence="10">
    <location>
        <begin position="708"/>
        <end position="783"/>
    </location>
</feature>
<dbReference type="InterPro" id="IPR045076">
    <property type="entry name" value="MutS"/>
</dbReference>
<dbReference type="GO" id="GO:0140664">
    <property type="term" value="F:ATP-dependent DNA damage sensor activity"/>
    <property type="evidence" value="ECO:0007669"/>
    <property type="project" value="InterPro"/>
</dbReference>
<dbReference type="SUPFAM" id="SSF48334">
    <property type="entry name" value="DNA repair protein MutS, domain III"/>
    <property type="match status" value="1"/>
</dbReference>
<dbReference type="FunFam" id="3.40.50.300:FF:000830">
    <property type="entry name" value="Endonuclease MutS2"/>
    <property type="match status" value="1"/>
</dbReference>
<dbReference type="GO" id="GO:0005524">
    <property type="term" value="F:ATP binding"/>
    <property type="evidence" value="ECO:0007669"/>
    <property type="project" value="UniProtKB-UniRule"/>
</dbReference>
<dbReference type="InterPro" id="IPR000432">
    <property type="entry name" value="DNA_mismatch_repair_MutS_C"/>
</dbReference>